<evidence type="ECO:0000313" key="3">
    <source>
        <dbReference type="Proteomes" id="UP000811609"/>
    </source>
</evidence>
<evidence type="ECO:0008006" key="4">
    <source>
        <dbReference type="Google" id="ProtNLM"/>
    </source>
</evidence>
<feature type="signal peptide" evidence="1">
    <location>
        <begin position="1"/>
        <end position="27"/>
    </location>
</feature>
<proteinExistence type="predicted"/>
<accession>A0A8T1PBV5</accession>
<protein>
    <recommendedName>
        <fullName evidence="4">Secreted protein</fullName>
    </recommendedName>
</protein>
<feature type="chain" id="PRO_5035931798" description="Secreted protein" evidence="1">
    <location>
        <begin position="28"/>
        <end position="71"/>
    </location>
</feature>
<reference evidence="2" key="1">
    <citation type="submission" date="2020-12" db="EMBL/GenBank/DDBJ databases">
        <title>WGS assembly of Carya illinoinensis cv. Pawnee.</title>
        <authorList>
            <person name="Platts A."/>
            <person name="Shu S."/>
            <person name="Wright S."/>
            <person name="Barry K."/>
            <person name="Edger P."/>
            <person name="Pires J.C."/>
            <person name="Schmutz J."/>
        </authorList>
    </citation>
    <scope>NUCLEOTIDE SEQUENCE</scope>
    <source>
        <tissue evidence="2">Leaf</tissue>
    </source>
</reference>
<dbReference type="EMBL" id="CM031818">
    <property type="protein sequence ID" value="KAG6638507.1"/>
    <property type="molecule type" value="Genomic_DNA"/>
</dbReference>
<evidence type="ECO:0000313" key="2">
    <source>
        <dbReference type="EMBL" id="KAG6638507.1"/>
    </source>
</evidence>
<gene>
    <name evidence="2" type="ORF">CIPAW_10G039700</name>
</gene>
<keyword evidence="3" id="KW-1185">Reference proteome</keyword>
<comment type="caution">
    <text evidence="2">The sequence shown here is derived from an EMBL/GenBank/DDBJ whole genome shotgun (WGS) entry which is preliminary data.</text>
</comment>
<keyword evidence="1" id="KW-0732">Signal</keyword>
<sequence>MMMHVCINFFILYLNFVIMTNLQDVLSHSTQTHIYNLYIHTNKINLIFNRQANLQCYGTHVLRTTWDSGGR</sequence>
<organism evidence="2 3">
    <name type="scientific">Carya illinoinensis</name>
    <name type="common">Pecan</name>
    <dbReference type="NCBI Taxonomy" id="32201"/>
    <lineage>
        <taxon>Eukaryota</taxon>
        <taxon>Viridiplantae</taxon>
        <taxon>Streptophyta</taxon>
        <taxon>Embryophyta</taxon>
        <taxon>Tracheophyta</taxon>
        <taxon>Spermatophyta</taxon>
        <taxon>Magnoliopsida</taxon>
        <taxon>eudicotyledons</taxon>
        <taxon>Gunneridae</taxon>
        <taxon>Pentapetalae</taxon>
        <taxon>rosids</taxon>
        <taxon>fabids</taxon>
        <taxon>Fagales</taxon>
        <taxon>Juglandaceae</taxon>
        <taxon>Carya</taxon>
    </lineage>
</organism>
<dbReference type="AlphaFoldDB" id="A0A8T1PBV5"/>
<name>A0A8T1PBV5_CARIL</name>
<evidence type="ECO:0000256" key="1">
    <source>
        <dbReference type="SAM" id="SignalP"/>
    </source>
</evidence>
<dbReference type="Proteomes" id="UP000811609">
    <property type="component" value="Chromosome 10"/>
</dbReference>